<accession>A0A9P5ZH09</accession>
<evidence type="ECO:0000313" key="3">
    <source>
        <dbReference type="Proteomes" id="UP000807025"/>
    </source>
</evidence>
<sequence length="297" mass="33156">MATHKRDMQNTECGVEDARTQPPKARQGTGWTWKRFMLGIRDAGITSMIFPASPTSHRRTTHEGLGQGICVAHTSNRNAAATKGAVDERVLNTSSLLLTWGFFSVNDEDGEDGEDGKGHVEGYALVSNRHTSRRRKEIRVLSTERKQGLEARQRRNYLLHPNSAGARAKGKGDNVEADGERGGREGGEKEEGKAMARDMNWKDEDKGGREQCRRIQDADVLYDAMPSHSSYNADMPLRYTVSRINALCATRSVNGYMQYEPIKRSYQKEPDGMGGYIRLRVATHSIVGFVSTSIYWA</sequence>
<evidence type="ECO:0000313" key="2">
    <source>
        <dbReference type="EMBL" id="KAF9487549.1"/>
    </source>
</evidence>
<dbReference type="EMBL" id="MU154767">
    <property type="protein sequence ID" value="KAF9487549.1"/>
    <property type="molecule type" value="Genomic_DNA"/>
</dbReference>
<reference evidence="2" key="1">
    <citation type="submission" date="2020-11" db="EMBL/GenBank/DDBJ databases">
        <authorList>
            <consortium name="DOE Joint Genome Institute"/>
            <person name="Ahrendt S."/>
            <person name="Riley R."/>
            <person name="Andreopoulos W."/>
            <person name="Labutti K."/>
            <person name="Pangilinan J."/>
            <person name="Ruiz-Duenas F.J."/>
            <person name="Barrasa J.M."/>
            <person name="Sanchez-Garcia M."/>
            <person name="Camarero S."/>
            <person name="Miyauchi S."/>
            <person name="Serrano A."/>
            <person name="Linde D."/>
            <person name="Babiker R."/>
            <person name="Drula E."/>
            <person name="Ayuso-Fernandez I."/>
            <person name="Pacheco R."/>
            <person name="Padilla G."/>
            <person name="Ferreira P."/>
            <person name="Barriuso J."/>
            <person name="Kellner H."/>
            <person name="Castanera R."/>
            <person name="Alfaro M."/>
            <person name="Ramirez L."/>
            <person name="Pisabarro A.G."/>
            <person name="Kuo A."/>
            <person name="Tritt A."/>
            <person name="Lipzen A."/>
            <person name="He G."/>
            <person name="Yan M."/>
            <person name="Ng V."/>
            <person name="Cullen D."/>
            <person name="Martin F."/>
            <person name="Rosso M.-N."/>
            <person name="Henrissat B."/>
            <person name="Hibbett D."/>
            <person name="Martinez A.T."/>
            <person name="Grigoriev I.V."/>
        </authorList>
    </citation>
    <scope>NUCLEOTIDE SEQUENCE</scope>
    <source>
        <strain evidence="2">ATCC 90797</strain>
    </source>
</reference>
<comment type="caution">
    <text evidence="2">The sequence shown here is derived from an EMBL/GenBank/DDBJ whole genome shotgun (WGS) entry which is preliminary data.</text>
</comment>
<proteinExistence type="predicted"/>
<evidence type="ECO:0000256" key="1">
    <source>
        <dbReference type="SAM" id="MobiDB-lite"/>
    </source>
</evidence>
<dbReference type="AlphaFoldDB" id="A0A9P5ZH09"/>
<name>A0A9P5ZH09_PLEER</name>
<keyword evidence="3" id="KW-1185">Reference proteome</keyword>
<feature type="region of interest" description="Disordered" evidence="1">
    <location>
        <begin position="162"/>
        <end position="194"/>
    </location>
</feature>
<dbReference type="Proteomes" id="UP000807025">
    <property type="component" value="Unassembled WGS sequence"/>
</dbReference>
<gene>
    <name evidence="2" type="ORF">BDN71DRAFT_1499874</name>
</gene>
<feature type="compositionally biased region" description="Basic and acidic residues" evidence="1">
    <location>
        <begin position="170"/>
        <end position="194"/>
    </location>
</feature>
<feature type="region of interest" description="Disordered" evidence="1">
    <location>
        <begin position="1"/>
        <end position="28"/>
    </location>
</feature>
<organism evidence="2 3">
    <name type="scientific">Pleurotus eryngii</name>
    <name type="common">Boletus of the steppes</name>
    <dbReference type="NCBI Taxonomy" id="5323"/>
    <lineage>
        <taxon>Eukaryota</taxon>
        <taxon>Fungi</taxon>
        <taxon>Dikarya</taxon>
        <taxon>Basidiomycota</taxon>
        <taxon>Agaricomycotina</taxon>
        <taxon>Agaricomycetes</taxon>
        <taxon>Agaricomycetidae</taxon>
        <taxon>Agaricales</taxon>
        <taxon>Pleurotineae</taxon>
        <taxon>Pleurotaceae</taxon>
        <taxon>Pleurotus</taxon>
    </lineage>
</organism>
<protein>
    <submittedName>
        <fullName evidence="2">Uncharacterized protein</fullName>
    </submittedName>
</protein>